<gene>
    <name evidence="1" type="ORF">QQF64_029283</name>
</gene>
<dbReference type="EMBL" id="JAYMGO010000006">
    <property type="protein sequence ID" value="KAL1273421.1"/>
    <property type="molecule type" value="Genomic_DNA"/>
</dbReference>
<organism evidence="1 2">
    <name type="scientific">Cirrhinus molitorella</name>
    <name type="common">mud carp</name>
    <dbReference type="NCBI Taxonomy" id="172907"/>
    <lineage>
        <taxon>Eukaryota</taxon>
        <taxon>Metazoa</taxon>
        <taxon>Chordata</taxon>
        <taxon>Craniata</taxon>
        <taxon>Vertebrata</taxon>
        <taxon>Euteleostomi</taxon>
        <taxon>Actinopterygii</taxon>
        <taxon>Neopterygii</taxon>
        <taxon>Teleostei</taxon>
        <taxon>Ostariophysi</taxon>
        <taxon>Cypriniformes</taxon>
        <taxon>Cyprinidae</taxon>
        <taxon>Labeoninae</taxon>
        <taxon>Labeonini</taxon>
        <taxon>Cirrhinus</taxon>
    </lineage>
</organism>
<sequence>MKRRVLGPVEGNSFSGREMINCYLSTDLTCAAPLTQVESTNAAQEMKFLPHPTRTEYNPLDTTRLALPLIGDSFLSVNLFTTRAGACVRARLIYFQAIRE</sequence>
<protein>
    <submittedName>
        <fullName evidence="1">Uncharacterized protein</fullName>
    </submittedName>
</protein>
<name>A0ABR3N9C5_9TELE</name>
<evidence type="ECO:0000313" key="1">
    <source>
        <dbReference type="EMBL" id="KAL1273421.1"/>
    </source>
</evidence>
<dbReference type="Proteomes" id="UP001558613">
    <property type="component" value="Unassembled WGS sequence"/>
</dbReference>
<reference evidence="1 2" key="1">
    <citation type="submission" date="2023-09" db="EMBL/GenBank/DDBJ databases">
        <authorList>
            <person name="Wang M."/>
        </authorList>
    </citation>
    <scope>NUCLEOTIDE SEQUENCE [LARGE SCALE GENOMIC DNA]</scope>
    <source>
        <strain evidence="1">GT-2023</strain>
        <tissue evidence="1">Liver</tissue>
    </source>
</reference>
<comment type="caution">
    <text evidence="1">The sequence shown here is derived from an EMBL/GenBank/DDBJ whole genome shotgun (WGS) entry which is preliminary data.</text>
</comment>
<evidence type="ECO:0000313" key="2">
    <source>
        <dbReference type="Proteomes" id="UP001558613"/>
    </source>
</evidence>
<keyword evidence="2" id="KW-1185">Reference proteome</keyword>
<proteinExistence type="predicted"/>
<accession>A0ABR3N9C5</accession>